<dbReference type="EMBL" id="DVNZ01000150">
    <property type="protein sequence ID" value="HIU94464.1"/>
    <property type="molecule type" value="Genomic_DNA"/>
</dbReference>
<dbReference type="EC" id="3.4.21.89" evidence="4 6"/>
<keyword evidence="6" id="KW-0812">Transmembrane</keyword>
<dbReference type="SUPFAM" id="SSF51306">
    <property type="entry name" value="LexA/Signal peptidase"/>
    <property type="match status" value="1"/>
</dbReference>
<feature type="domain" description="Peptidase S26" evidence="7">
    <location>
        <begin position="21"/>
        <end position="175"/>
    </location>
</feature>
<evidence type="ECO:0000256" key="6">
    <source>
        <dbReference type="RuleBase" id="RU362042"/>
    </source>
</evidence>
<proteinExistence type="inferred from homology"/>
<dbReference type="Pfam" id="PF10502">
    <property type="entry name" value="Peptidase_S26"/>
    <property type="match status" value="1"/>
</dbReference>
<sequence>MEQTRRSPSRKKLYRRQALLGWLFSLAVAGALLYVLFGLWLTPVRVAGDTMAPALENDQVVLVDRAARFVKAPTRGDVILFADPLGTGDLIKRVVALPGETVDIKAGRVYIDGCPLDESAYLNLDAPAGDMDPVTVPDGCVFVLGDNRAEVYDSRTEGVGCIPYQDIRGVVRVRILPASALALYF</sequence>
<comment type="similarity">
    <text evidence="3 6">Belongs to the peptidase S26 family.</text>
</comment>
<dbReference type="GO" id="GO:0005886">
    <property type="term" value="C:plasma membrane"/>
    <property type="evidence" value="ECO:0007669"/>
    <property type="project" value="UniProtKB-SubCell"/>
</dbReference>
<dbReference type="NCBIfam" id="TIGR02227">
    <property type="entry name" value="sigpep_I_bact"/>
    <property type="match status" value="1"/>
</dbReference>
<keyword evidence="6" id="KW-1133">Transmembrane helix</keyword>
<dbReference type="CDD" id="cd06530">
    <property type="entry name" value="S26_SPase_I"/>
    <property type="match status" value="1"/>
</dbReference>
<keyword evidence="6" id="KW-0645">Protease</keyword>
<evidence type="ECO:0000313" key="9">
    <source>
        <dbReference type="Proteomes" id="UP000824128"/>
    </source>
</evidence>
<dbReference type="PROSITE" id="PS00760">
    <property type="entry name" value="SPASE_I_2"/>
    <property type="match status" value="1"/>
</dbReference>
<dbReference type="InterPro" id="IPR000223">
    <property type="entry name" value="Pept_S26A_signal_pept_1"/>
</dbReference>
<evidence type="ECO:0000256" key="5">
    <source>
        <dbReference type="ARBA" id="ARBA00022801"/>
    </source>
</evidence>
<dbReference type="InterPro" id="IPR019757">
    <property type="entry name" value="Pept_S26A_signal_pept_1_Lys-AS"/>
</dbReference>
<evidence type="ECO:0000256" key="3">
    <source>
        <dbReference type="ARBA" id="ARBA00009370"/>
    </source>
</evidence>
<dbReference type="GO" id="GO:0009003">
    <property type="term" value="F:signal peptidase activity"/>
    <property type="evidence" value="ECO:0007669"/>
    <property type="project" value="UniProtKB-EC"/>
</dbReference>
<reference evidence="8" key="2">
    <citation type="journal article" date="2021" name="PeerJ">
        <title>Extensive microbial diversity within the chicken gut microbiome revealed by metagenomics and culture.</title>
        <authorList>
            <person name="Gilroy R."/>
            <person name="Ravi A."/>
            <person name="Getino M."/>
            <person name="Pursley I."/>
            <person name="Horton D.L."/>
            <person name="Alikhan N.F."/>
            <person name="Baker D."/>
            <person name="Gharbi K."/>
            <person name="Hall N."/>
            <person name="Watson M."/>
            <person name="Adriaenssens E.M."/>
            <person name="Foster-Nyarko E."/>
            <person name="Jarju S."/>
            <person name="Secka A."/>
            <person name="Antonio M."/>
            <person name="Oren A."/>
            <person name="Chaudhuri R.R."/>
            <person name="La Ragione R."/>
            <person name="Hildebrand F."/>
            <person name="Pallen M.J."/>
        </authorList>
    </citation>
    <scope>NUCLEOTIDE SEQUENCE</scope>
    <source>
        <strain evidence="8">ChiGjej2B2-16831</strain>
    </source>
</reference>
<accession>A0A9D1STD7</accession>
<evidence type="ECO:0000313" key="8">
    <source>
        <dbReference type="EMBL" id="HIU94464.1"/>
    </source>
</evidence>
<dbReference type="InterPro" id="IPR019533">
    <property type="entry name" value="Peptidase_S26"/>
</dbReference>
<dbReference type="PANTHER" id="PTHR43390:SF1">
    <property type="entry name" value="CHLOROPLAST PROCESSING PEPTIDASE"/>
    <property type="match status" value="1"/>
</dbReference>
<keyword evidence="5 6" id="KW-0378">Hydrolase</keyword>
<dbReference type="Gene3D" id="2.10.109.10">
    <property type="entry name" value="Umud Fragment, subunit A"/>
    <property type="match status" value="1"/>
</dbReference>
<dbReference type="Proteomes" id="UP000824128">
    <property type="component" value="Unassembled WGS sequence"/>
</dbReference>
<dbReference type="PANTHER" id="PTHR43390">
    <property type="entry name" value="SIGNAL PEPTIDASE I"/>
    <property type="match status" value="1"/>
</dbReference>
<comment type="catalytic activity">
    <reaction evidence="1 6">
        <text>Cleavage of hydrophobic, N-terminal signal or leader sequences from secreted and periplasmic proteins.</text>
        <dbReference type="EC" id="3.4.21.89"/>
    </reaction>
</comment>
<protein>
    <recommendedName>
        <fullName evidence="4 6">Signal peptidase I</fullName>
        <ecNumber evidence="4 6">3.4.21.89</ecNumber>
    </recommendedName>
</protein>
<gene>
    <name evidence="8" type="primary">lepB</name>
    <name evidence="8" type="ORF">IAD24_04820</name>
</gene>
<dbReference type="PRINTS" id="PR00727">
    <property type="entry name" value="LEADERPTASE"/>
</dbReference>
<comment type="caution">
    <text evidence="8">The sequence shown here is derived from an EMBL/GenBank/DDBJ whole genome shotgun (WGS) entry which is preliminary data.</text>
</comment>
<dbReference type="InterPro" id="IPR036286">
    <property type="entry name" value="LexA/Signal_pep-like_sf"/>
</dbReference>
<keyword evidence="6" id="KW-0472">Membrane</keyword>
<dbReference type="GO" id="GO:0006465">
    <property type="term" value="P:signal peptide processing"/>
    <property type="evidence" value="ECO:0007669"/>
    <property type="project" value="InterPro"/>
</dbReference>
<dbReference type="GO" id="GO:0004252">
    <property type="term" value="F:serine-type endopeptidase activity"/>
    <property type="evidence" value="ECO:0007669"/>
    <property type="project" value="InterPro"/>
</dbReference>
<evidence type="ECO:0000256" key="4">
    <source>
        <dbReference type="ARBA" id="ARBA00013208"/>
    </source>
</evidence>
<comment type="subcellular location">
    <subcellularLocation>
        <location evidence="2">Cell membrane</location>
        <topology evidence="2">Single-pass type II membrane protein</topology>
    </subcellularLocation>
    <subcellularLocation>
        <location evidence="6">Membrane</location>
        <topology evidence="6">Single-pass type II membrane protein</topology>
    </subcellularLocation>
</comment>
<feature type="transmembrane region" description="Helical" evidence="6">
    <location>
        <begin position="20"/>
        <end position="41"/>
    </location>
</feature>
<evidence type="ECO:0000256" key="1">
    <source>
        <dbReference type="ARBA" id="ARBA00000677"/>
    </source>
</evidence>
<name>A0A9D1STD7_9FIRM</name>
<dbReference type="AlphaFoldDB" id="A0A9D1STD7"/>
<organism evidence="8 9">
    <name type="scientific">Candidatus Aphodomorpha intestinavium</name>
    <dbReference type="NCBI Taxonomy" id="2840672"/>
    <lineage>
        <taxon>Bacteria</taxon>
        <taxon>Bacillati</taxon>
        <taxon>Bacillota</taxon>
        <taxon>Clostridia</taxon>
        <taxon>Eubacteriales</taxon>
        <taxon>Candidatus Aphodomorpha</taxon>
    </lineage>
</organism>
<evidence type="ECO:0000256" key="2">
    <source>
        <dbReference type="ARBA" id="ARBA00004401"/>
    </source>
</evidence>
<reference evidence="8" key="1">
    <citation type="submission" date="2020-10" db="EMBL/GenBank/DDBJ databases">
        <authorList>
            <person name="Gilroy R."/>
        </authorList>
    </citation>
    <scope>NUCLEOTIDE SEQUENCE</scope>
    <source>
        <strain evidence="8">ChiGjej2B2-16831</strain>
    </source>
</reference>
<evidence type="ECO:0000259" key="7">
    <source>
        <dbReference type="Pfam" id="PF10502"/>
    </source>
</evidence>